<evidence type="ECO:0000256" key="1">
    <source>
        <dbReference type="SAM" id="MobiDB-lite"/>
    </source>
</evidence>
<sequence>MTTKQSKGKRDSLSPTQTKTFQERVEEHKLWSDDQTFKSHEYERRRIEKIQKKGVLKADKHLKRARAFYLPSVMTVLAGTALLLYSTVDALGGEDAPLIKNGLLVKAFGGILTGLGLLALMATAAYTYHREDKVRKRNGYPTLFESSRVKGGGSILGIHQRQSIAAVQEFVDRRAATGSHRDSTQPNGVRRMVSEEESGRVIEPLLLSVSTQLRESSSSASSTLSWLNRHGSHFHKLDPLLKRQSSDSALDQSFARSRVHTPELSREADRVALLHSTVSKEKKSQILNENQNSIGKTRIRCKGCLKMLPSFEQHSNEEKVLFKQSHNFNFCECENEHSISKDEGGKFVGLQQTNLHDHPGVSVCSTDSSGYTGSECNYVIHKELNLGTNGTTTFGIKPDAAQPAAWPTIPSTLIHSELCEEMRQIYCLQCQHPCEAGNQPCRQELNKHPKYFEELMRMDCDSCGKSQVLISTAAVHATRISKDYDSASLSPPVSPNISALPYLSTNSQLSSSGTKMTTPRVPELLSLVVPGGNPIVSTLREYCTWRI</sequence>
<evidence type="ECO:0000313" key="3">
    <source>
        <dbReference type="EMBL" id="KAK3761798.1"/>
    </source>
</evidence>
<dbReference type="EMBL" id="JAWDGP010004833">
    <property type="protein sequence ID" value="KAK3761798.1"/>
    <property type="molecule type" value="Genomic_DNA"/>
</dbReference>
<keyword evidence="2" id="KW-0472">Membrane</keyword>
<feature type="transmembrane region" description="Helical" evidence="2">
    <location>
        <begin position="67"/>
        <end position="87"/>
    </location>
</feature>
<comment type="caution">
    <text evidence="3">The sequence shown here is derived from an EMBL/GenBank/DDBJ whole genome shotgun (WGS) entry which is preliminary data.</text>
</comment>
<organism evidence="3 4">
    <name type="scientific">Elysia crispata</name>
    <name type="common">lettuce slug</name>
    <dbReference type="NCBI Taxonomy" id="231223"/>
    <lineage>
        <taxon>Eukaryota</taxon>
        <taxon>Metazoa</taxon>
        <taxon>Spiralia</taxon>
        <taxon>Lophotrochozoa</taxon>
        <taxon>Mollusca</taxon>
        <taxon>Gastropoda</taxon>
        <taxon>Heterobranchia</taxon>
        <taxon>Euthyneura</taxon>
        <taxon>Panpulmonata</taxon>
        <taxon>Sacoglossa</taxon>
        <taxon>Placobranchoidea</taxon>
        <taxon>Plakobranchidae</taxon>
        <taxon>Elysia</taxon>
    </lineage>
</organism>
<feature type="transmembrane region" description="Helical" evidence="2">
    <location>
        <begin position="107"/>
        <end position="128"/>
    </location>
</feature>
<keyword evidence="2" id="KW-1133">Transmembrane helix</keyword>
<dbReference type="AlphaFoldDB" id="A0AAE0Z2Q2"/>
<feature type="region of interest" description="Disordered" evidence="1">
    <location>
        <begin position="1"/>
        <end position="25"/>
    </location>
</feature>
<dbReference type="Proteomes" id="UP001283361">
    <property type="component" value="Unassembled WGS sequence"/>
</dbReference>
<evidence type="ECO:0000256" key="2">
    <source>
        <dbReference type="SAM" id="Phobius"/>
    </source>
</evidence>
<keyword evidence="4" id="KW-1185">Reference proteome</keyword>
<keyword evidence="2" id="KW-0812">Transmembrane</keyword>
<name>A0AAE0Z2Q2_9GAST</name>
<feature type="region of interest" description="Disordered" evidence="1">
    <location>
        <begin position="175"/>
        <end position="195"/>
    </location>
</feature>
<gene>
    <name evidence="3" type="ORF">RRG08_010122</name>
</gene>
<reference evidence="3" key="1">
    <citation type="journal article" date="2023" name="G3 (Bethesda)">
        <title>A reference genome for the long-term kleptoplast-retaining sea slug Elysia crispata morphotype clarki.</title>
        <authorList>
            <person name="Eastman K.E."/>
            <person name="Pendleton A.L."/>
            <person name="Shaikh M.A."/>
            <person name="Suttiyut T."/>
            <person name="Ogas R."/>
            <person name="Tomko P."/>
            <person name="Gavelis G."/>
            <person name="Widhalm J.R."/>
            <person name="Wisecaver J.H."/>
        </authorList>
    </citation>
    <scope>NUCLEOTIDE SEQUENCE</scope>
    <source>
        <strain evidence="3">ECLA1</strain>
    </source>
</reference>
<proteinExistence type="predicted"/>
<accession>A0AAE0Z2Q2</accession>
<protein>
    <submittedName>
        <fullName evidence="3">Uncharacterized protein</fullName>
    </submittedName>
</protein>
<evidence type="ECO:0000313" key="4">
    <source>
        <dbReference type="Proteomes" id="UP001283361"/>
    </source>
</evidence>